<comment type="caution">
    <text evidence="9">The sequence shown here is derived from an EMBL/GenBank/DDBJ whole genome shotgun (WGS) entry which is preliminary data.</text>
</comment>
<gene>
    <name evidence="9" type="primary">ERG2</name>
    <name evidence="9" type="ORF">LTR05_004010</name>
</gene>
<reference evidence="9 10" key="1">
    <citation type="submission" date="2023-08" db="EMBL/GenBank/DDBJ databases">
        <title>Black Yeasts Isolated from many extreme environments.</title>
        <authorList>
            <person name="Coleine C."/>
            <person name="Stajich J.E."/>
            <person name="Selbmann L."/>
        </authorList>
    </citation>
    <scope>NUCLEOTIDE SEQUENCE [LARGE SCALE GENOMIC DNA]</scope>
    <source>
        <strain evidence="9 10">CCFEE 5910</strain>
    </source>
</reference>
<dbReference type="EC" id="5.-.-.-" evidence="8"/>
<comment type="subcellular location">
    <subcellularLocation>
        <location evidence="1">Endoplasmic reticulum membrane</location>
    </subcellularLocation>
</comment>
<sequence>MQVLFEDALVKYPNSTAGAINHIVTSLRDTHGSKHITVSPFPDEISMQSGVSPYADEWLFNNAGGAMGSMYLIHASITEYLIIFGSSVGTEGHTGRHTADDYFHILEGAQWAAAAHSLVMEEYPKGSVHHLRRGQVKQYKMHKGCWALELAQGFIPGMLPFGFADTFFSTLDVHTLWRTVYITGREMIRNLLAGKI</sequence>
<evidence type="ECO:0000256" key="5">
    <source>
        <dbReference type="ARBA" id="ARBA00022989"/>
    </source>
</evidence>
<dbReference type="InterPro" id="IPR006716">
    <property type="entry name" value="ERG2_sigma1_rcpt-like"/>
</dbReference>
<protein>
    <recommendedName>
        <fullName evidence="8">C-8 sterol isomerase</fullName>
        <ecNumber evidence="8">5.-.-.-</ecNumber>
    </recommendedName>
    <alternativeName>
        <fullName evidence="8">Delta-8--delta-7 sterol isomerase</fullName>
    </alternativeName>
</protein>
<dbReference type="GO" id="GO:0006696">
    <property type="term" value="P:ergosterol biosynthetic process"/>
    <property type="evidence" value="ECO:0007669"/>
    <property type="project" value="TreeGrafter"/>
</dbReference>
<dbReference type="EMBL" id="JAVRRJ010000003">
    <property type="protein sequence ID" value="KAK5086841.1"/>
    <property type="molecule type" value="Genomic_DNA"/>
</dbReference>
<name>A0AAN7T108_9EURO</name>
<evidence type="ECO:0000256" key="6">
    <source>
        <dbReference type="ARBA" id="ARBA00023136"/>
    </source>
</evidence>
<evidence type="ECO:0000313" key="9">
    <source>
        <dbReference type="EMBL" id="KAK5086841.1"/>
    </source>
</evidence>
<dbReference type="Proteomes" id="UP001309876">
    <property type="component" value="Unassembled WGS sequence"/>
</dbReference>
<accession>A0AAN7T108</accession>
<proteinExistence type="inferred from homology"/>
<comment type="function">
    <text evidence="8">Catalyzes the reaction which results in unsaturation at C-7 in the B ring of sterols.</text>
</comment>
<dbReference type="RefSeq" id="XP_064757894.1">
    <property type="nucleotide sequence ID" value="XM_064895207.1"/>
</dbReference>
<keyword evidence="4" id="KW-0256">Endoplasmic reticulum</keyword>
<keyword evidence="10" id="KW-1185">Reference proteome</keyword>
<comment type="pathway">
    <text evidence="7 8">Steroid metabolism; ergosterol biosynthesis.</text>
</comment>
<dbReference type="PANTHER" id="PTHR10868">
    <property type="entry name" value="SIGMA 1-TYPE OPIOID RECEPTOR-RELATED"/>
    <property type="match status" value="1"/>
</dbReference>
<evidence type="ECO:0000256" key="8">
    <source>
        <dbReference type="RuleBase" id="RU368083"/>
    </source>
</evidence>
<evidence type="ECO:0000256" key="3">
    <source>
        <dbReference type="ARBA" id="ARBA00022692"/>
    </source>
</evidence>
<keyword evidence="5" id="KW-1133">Transmembrane helix</keyword>
<evidence type="ECO:0000256" key="4">
    <source>
        <dbReference type="ARBA" id="ARBA00022824"/>
    </source>
</evidence>
<keyword evidence="3" id="KW-0812">Transmembrane</keyword>
<evidence type="ECO:0000256" key="2">
    <source>
        <dbReference type="ARBA" id="ARBA00007141"/>
    </source>
</evidence>
<comment type="similarity">
    <text evidence="2 8">Belongs to the ERG2 family.</text>
</comment>
<dbReference type="GO" id="GO:0005789">
    <property type="term" value="C:endoplasmic reticulum membrane"/>
    <property type="evidence" value="ECO:0007669"/>
    <property type="project" value="UniProtKB-SubCell"/>
</dbReference>
<organism evidence="9 10">
    <name type="scientific">Lithohypha guttulata</name>
    <dbReference type="NCBI Taxonomy" id="1690604"/>
    <lineage>
        <taxon>Eukaryota</taxon>
        <taxon>Fungi</taxon>
        <taxon>Dikarya</taxon>
        <taxon>Ascomycota</taxon>
        <taxon>Pezizomycotina</taxon>
        <taxon>Eurotiomycetes</taxon>
        <taxon>Chaetothyriomycetidae</taxon>
        <taxon>Chaetothyriales</taxon>
        <taxon>Trichomeriaceae</taxon>
        <taxon>Lithohypha</taxon>
    </lineage>
</organism>
<keyword evidence="9" id="KW-0413">Isomerase</keyword>
<evidence type="ECO:0000256" key="1">
    <source>
        <dbReference type="ARBA" id="ARBA00004586"/>
    </source>
</evidence>
<dbReference type="Pfam" id="PF04622">
    <property type="entry name" value="ERG2_Sigma1R"/>
    <property type="match status" value="1"/>
</dbReference>
<dbReference type="AlphaFoldDB" id="A0AAN7T108"/>
<dbReference type="PANTHER" id="PTHR10868:SF1">
    <property type="entry name" value="SIGMA NON-OPIOID INTRACELLULAR RECEPTOR 1"/>
    <property type="match status" value="1"/>
</dbReference>
<keyword evidence="6" id="KW-0472">Membrane</keyword>
<evidence type="ECO:0000313" key="10">
    <source>
        <dbReference type="Proteomes" id="UP001309876"/>
    </source>
</evidence>
<dbReference type="GO" id="GO:0016853">
    <property type="term" value="F:isomerase activity"/>
    <property type="evidence" value="ECO:0007669"/>
    <property type="project" value="UniProtKB-KW"/>
</dbReference>
<evidence type="ECO:0000256" key="7">
    <source>
        <dbReference type="ARBA" id="ARBA00029435"/>
    </source>
</evidence>
<dbReference type="GeneID" id="90020516"/>